<dbReference type="AlphaFoldDB" id="A0A182TA31"/>
<reference evidence="4" key="1">
    <citation type="submission" date="2013-09" db="EMBL/GenBank/DDBJ databases">
        <title>The Genome Sequence of Anopheles maculatus species B.</title>
        <authorList>
            <consortium name="The Broad Institute Genomics Platform"/>
            <person name="Neafsey D.E."/>
            <person name="Besansky N."/>
            <person name="Howell P."/>
            <person name="Walton C."/>
            <person name="Young S.K."/>
            <person name="Zeng Q."/>
            <person name="Gargeya S."/>
            <person name="Fitzgerald M."/>
            <person name="Haas B."/>
            <person name="Abouelleil A."/>
            <person name="Allen A.W."/>
            <person name="Alvarado L."/>
            <person name="Arachchi H.M."/>
            <person name="Berlin A.M."/>
            <person name="Chapman S.B."/>
            <person name="Gainer-Dewar J."/>
            <person name="Goldberg J."/>
            <person name="Griggs A."/>
            <person name="Gujja S."/>
            <person name="Hansen M."/>
            <person name="Howarth C."/>
            <person name="Imamovic A."/>
            <person name="Ireland A."/>
            <person name="Larimer J."/>
            <person name="McCowan C."/>
            <person name="Murphy C."/>
            <person name="Pearson M."/>
            <person name="Poon T.W."/>
            <person name="Priest M."/>
            <person name="Roberts A."/>
            <person name="Saif S."/>
            <person name="Shea T."/>
            <person name="Sisk P."/>
            <person name="Sykes S."/>
            <person name="Wortman J."/>
            <person name="Nusbaum C."/>
            <person name="Birren B."/>
        </authorList>
    </citation>
    <scope>NUCLEOTIDE SEQUENCE [LARGE SCALE GENOMIC DNA]</scope>
    <source>
        <strain evidence="4">maculatus3</strain>
    </source>
</reference>
<dbReference type="Gene3D" id="3.40.1800.20">
    <property type="match status" value="1"/>
</dbReference>
<evidence type="ECO:0000313" key="3">
    <source>
        <dbReference type="EnsemblMetazoa" id="AMAM022686-PA"/>
    </source>
</evidence>
<dbReference type="EnsemblMetazoa" id="AMAM022686-RA">
    <property type="protein sequence ID" value="AMAM022686-PA"/>
    <property type="gene ID" value="AMAM022686"/>
</dbReference>
<protein>
    <recommendedName>
        <fullName evidence="2">ZAD domain-containing protein</fullName>
    </recommendedName>
</protein>
<organism evidence="3 4">
    <name type="scientific">Anopheles maculatus</name>
    <dbReference type="NCBI Taxonomy" id="74869"/>
    <lineage>
        <taxon>Eukaryota</taxon>
        <taxon>Metazoa</taxon>
        <taxon>Ecdysozoa</taxon>
        <taxon>Arthropoda</taxon>
        <taxon>Hexapoda</taxon>
        <taxon>Insecta</taxon>
        <taxon>Pterygota</taxon>
        <taxon>Neoptera</taxon>
        <taxon>Endopterygota</taxon>
        <taxon>Diptera</taxon>
        <taxon>Nematocera</taxon>
        <taxon>Culicoidea</taxon>
        <taxon>Culicidae</taxon>
        <taxon>Anophelinae</taxon>
        <taxon>Anopheles</taxon>
        <taxon>Anopheles maculatus group</taxon>
    </lineage>
</organism>
<dbReference type="VEuPathDB" id="VectorBase:AMAM022686"/>
<dbReference type="Proteomes" id="UP000075901">
    <property type="component" value="Unassembled WGS sequence"/>
</dbReference>
<proteinExistence type="predicted"/>
<dbReference type="GO" id="GO:0005634">
    <property type="term" value="C:nucleus"/>
    <property type="evidence" value="ECO:0007669"/>
    <property type="project" value="InterPro"/>
</dbReference>
<feature type="domain" description="ZAD" evidence="2">
    <location>
        <begin position="10"/>
        <end position="85"/>
    </location>
</feature>
<keyword evidence="4" id="KW-1185">Reference proteome</keyword>
<dbReference type="PROSITE" id="PS51915">
    <property type="entry name" value="ZAD"/>
    <property type="match status" value="1"/>
</dbReference>
<feature type="binding site" evidence="1">
    <location>
        <position position="15"/>
    </location>
    <ligand>
        <name>Zn(2+)</name>
        <dbReference type="ChEBI" id="CHEBI:29105"/>
    </ligand>
</feature>
<feature type="binding site" evidence="1">
    <location>
        <position position="61"/>
    </location>
    <ligand>
        <name>Zn(2+)</name>
        <dbReference type="ChEBI" id="CHEBI:29105"/>
    </ligand>
</feature>
<dbReference type="InterPro" id="IPR012934">
    <property type="entry name" value="Znf_AD"/>
</dbReference>
<dbReference type="Pfam" id="PF07776">
    <property type="entry name" value="zf-AD"/>
    <property type="match status" value="1"/>
</dbReference>
<accession>A0A182TA31</accession>
<evidence type="ECO:0000259" key="2">
    <source>
        <dbReference type="PROSITE" id="PS51915"/>
    </source>
</evidence>
<dbReference type="GO" id="GO:0008270">
    <property type="term" value="F:zinc ion binding"/>
    <property type="evidence" value="ECO:0007669"/>
    <property type="project" value="UniProtKB-UniRule"/>
</dbReference>
<feature type="binding site" evidence="1">
    <location>
        <position position="58"/>
    </location>
    <ligand>
        <name>Zn(2+)</name>
        <dbReference type="ChEBI" id="CHEBI:29105"/>
    </ligand>
</feature>
<sequence>MESVPPVISNICRFCLSQNEKMLIPVSKAVNASLELEDVERFTGIQINPEKTSFYMMCLDCTCKLKKSADFRDACISNDILFHELFANVEYESCDNYENAHDLKQETFAIEFVLPQNQPIEQIELEEETVEIGGNISSGEDEPTDLTIHSQYKQLKTTDMSYSSDEQIDEGTEASSYGDVVDGDATVSKTTSECEVNRDNMNKRDSIRSSIYGRQKQLCGTCGKMARAQGARESPLNR</sequence>
<keyword evidence="1" id="KW-0479">Metal-binding</keyword>
<keyword evidence="1" id="KW-0863">Zinc-finger</keyword>
<dbReference type="SMART" id="SM00868">
    <property type="entry name" value="zf-AD"/>
    <property type="match status" value="1"/>
</dbReference>
<keyword evidence="1" id="KW-0862">Zinc</keyword>
<reference evidence="3" key="2">
    <citation type="submission" date="2020-05" db="UniProtKB">
        <authorList>
            <consortium name="EnsemblMetazoa"/>
        </authorList>
    </citation>
    <scope>IDENTIFICATION</scope>
    <source>
        <strain evidence="3">maculatus3</strain>
    </source>
</reference>
<evidence type="ECO:0000313" key="4">
    <source>
        <dbReference type="Proteomes" id="UP000075901"/>
    </source>
</evidence>
<dbReference type="SUPFAM" id="SSF57716">
    <property type="entry name" value="Glucocorticoid receptor-like (DNA-binding domain)"/>
    <property type="match status" value="1"/>
</dbReference>
<feature type="binding site" evidence="1">
    <location>
        <position position="12"/>
    </location>
    <ligand>
        <name>Zn(2+)</name>
        <dbReference type="ChEBI" id="CHEBI:29105"/>
    </ligand>
</feature>
<evidence type="ECO:0000256" key="1">
    <source>
        <dbReference type="PROSITE-ProRule" id="PRU01263"/>
    </source>
</evidence>
<name>A0A182TA31_9DIPT</name>